<keyword evidence="6 16" id="KW-0808">Transferase</keyword>
<dbReference type="Pfam" id="PF12833">
    <property type="entry name" value="HTH_18"/>
    <property type="match status" value="1"/>
</dbReference>
<dbReference type="InterPro" id="IPR018060">
    <property type="entry name" value="HTH_AraC"/>
</dbReference>
<feature type="domain" description="HTH araC/xylS-type" evidence="17">
    <location>
        <begin position="81"/>
        <end position="178"/>
    </location>
</feature>
<comment type="subcellular location">
    <subcellularLocation>
        <location evidence="16">Cytoplasm</location>
    </subcellularLocation>
</comment>
<evidence type="ECO:0000259" key="17">
    <source>
        <dbReference type="PROSITE" id="PS01124"/>
    </source>
</evidence>
<dbReference type="SUPFAM" id="SSF46689">
    <property type="entry name" value="Homeodomain-like"/>
    <property type="match status" value="1"/>
</dbReference>
<dbReference type="EC" id="2.1.1.63" evidence="16"/>
<keyword evidence="8 16" id="KW-0227">DNA damage</keyword>
<evidence type="ECO:0000256" key="14">
    <source>
        <dbReference type="ARBA" id="ARBA00023204"/>
    </source>
</evidence>
<dbReference type="GO" id="GO:0008270">
    <property type="term" value="F:zinc ion binding"/>
    <property type="evidence" value="ECO:0007669"/>
    <property type="project" value="InterPro"/>
</dbReference>
<dbReference type="InterPro" id="IPR036217">
    <property type="entry name" value="MethylDNA_cys_MeTrfase_DNAb"/>
</dbReference>
<dbReference type="InterPro" id="IPR004026">
    <property type="entry name" value="Ada_DNA_repair_Zn-bd"/>
</dbReference>
<comment type="miscellaneous">
    <text evidence="16">This enzyme catalyzes only one turnover and therefore is not strictly catalytic. According to one definition, an enzyme is a biocatalyst that acts repeatedly and over many reaction cycles.</text>
</comment>
<comment type="similarity">
    <text evidence="3 16">Belongs to the MGMT family.</text>
</comment>
<evidence type="ECO:0000256" key="12">
    <source>
        <dbReference type="ARBA" id="ARBA00023159"/>
    </source>
</evidence>
<evidence type="ECO:0000256" key="5">
    <source>
        <dbReference type="ARBA" id="ARBA00022603"/>
    </source>
</evidence>
<keyword evidence="10" id="KW-0805">Transcription regulation</keyword>
<keyword evidence="13" id="KW-0804">Transcription</keyword>
<evidence type="ECO:0000256" key="7">
    <source>
        <dbReference type="ARBA" id="ARBA00022723"/>
    </source>
</evidence>
<evidence type="ECO:0000256" key="16">
    <source>
        <dbReference type="HAMAP-Rule" id="MF_00772"/>
    </source>
</evidence>
<dbReference type="PROSITE" id="PS00041">
    <property type="entry name" value="HTH_ARAC_FAMILY_1"/>
    <property type="match status" value="1"/>
</dbReference>
<dbReference type="EMBL" id="CP031023">
    <property type="protein sequence ID" value="AZA16048.1"/>
    <property type="molecule type" value="Genomic_DNA"/>
</dbReference>
<evidence type="ECO:0000313" key="18">
    <source>
        <dbReference type="EMBL" id="AZA16048.1"/>
    </source>
</evidence>
<keyword evidence="14 16" id="KW-0234">DNA repair</keyword>
<accession>A0A3G6JGF7</accession>
<dbReference type="PROSITE" id="PS00374">
    <property type="entry name" value="MGMT"/>
    <property type="match status" value="1"/>
</dbReference>
<dbReference type="FunFam" id="1.10.10.10:FF:000214">
    <property type="entry name" value="Methylated-DNA--protein-cysteine methyltransferase"/>
    <property type="match status" value="1"/>
</dbReference>
<dbReference type="PANTHER" id="PTHR10815">
    <property type="entry name" value="METHYLATED-DNA--PROTEIN-CYSTEINE METHYLTRANSFERASE"/>
    <property type="match status" value="1"/>
</dbReference>
<evidence type="ECO:0000256" key="2">
    <source>
        <dbReference type="ARBA" id="ARBA00001947"/>
    </source>
</evidence>
<comment type="catalytic activity">
    <reaction evidence="15 16">
        <text>a 6-O-methyl-2'-deoxyguanosine in DNA + L-cysteinyl-[protein] = S-methyl-L-cysteinyl-[protein] + a 2'-deoxyguanosine in DNA</text>
        <dbReference type="Rhea" id="RHEA:24000"/>
        <dbReference type="Rhea" id="RHEA-COMP:10131"/>
        <dbReference type="Rhea" id="RHEA-COMP:10132"/>
        <dbReference type="Rhea" id="RHEA-COMP:11367"/>
        <dbReference type="Rhea" id="RHEA-COMP:11368"/>
        <dbReference type="ChEBI" id="CHEBI:29950"/>
        <dbReference type="ChEBI" id="CHEBI:82612"/>
        <dbReference type="ChEBI" id="CHEBI:85445"/>
        <dbReference type="ChEBI" id="CHEBI:85448"/>
        <dbReference type="EC" id="2.1.1.63"/>
    </reaction>
</comment>
<dbReference type="SUPFAM" id="SSF57884">
    <property type="entry name" value="Ada DNA repair protein, N-terminal domain (N-Ada 10)"/>
    <property type="match status" value="1"/>
</dbReference>
<evidence type="ECO:0000256" key="13">
    <source>
        <dbReference type="ARBA" id="ARBA00023163"/>
    </source>
</evidence>
<dbReference type="InterPro" id="IPR008332">
    <property type="entry name" value="MethylG_MeTrfase_N"/>
</dbReference>
<gene>
    <name evidence="18" type="ORF">DQL93_05465</name>
</gene>
<dbReference type="SUPFAM" id="SSF46767">
    <property type="entry name" value="Methylated DNA-protein cysteine methyltransferase, C-terminal domain"/>
    <property type="match status" value="1"/>
</dbReference>
<dbReference type="InterPro" id="IPR009057">
    <property type="entry name" value="Homeodomain-like_sf"/>
</dbReference>
<comment type="catalytic activity">
    <reaction evidence="1 16">
        <text>a 4-O-methyl-thymidine in DNA + L-cysteinyl-[protein] = a thymidine in DNA + S-methyl-L-cysteinyl-[protein]</text>
        <dbReference type="Rhea" id="RHEA:53428"/>
        <dbReference type="Rhea" id="RHEA-COMP:10131"/>
        <dbReference type="Rhea" id="RHEA-COMP:10132"/>
        <dbReference type="Rhea" id="RHEA-COMP:13555"/>
        <dbReference type="Rhea" id="RHEA-COMP:13556"/>
        <dbReference type="ChEBI" id="CHEBI:29950"/>
        <dbReference type="ChEBI" id="CHEBI:82612"/>
        <dbReference type="ChEBI" id="CHEBI:137386"/>
        <dbReference type="ChEBI" id="CHEBI:137387"/>
        <dbReference type="EC" id="2.1.1.63"/>
    </reaction>
</comment>
<dbReference type="Pfam" id="PF02870">
    <property type="entry name" value="Methyltransf_1N"/>
    <property type="match status" value="1"/>
</dbReference>
<dbReference type="Gene3D" id="3.40.10.10">
    <property type="entry name" value="DNA Methylphosphotriester Repair Domain"/>
    <property type="match status" value="1"/>
</dbReference>
<reference evidence="18" key="1">
    <citation type="submission" date="2018-07" db="EMBL/GenBank/DDBJ databases">
        <authorList>
            <person name="Somerville V."/>
        </authorList>
    </citation>
    <scope>NUCLEOTIDE SEQUENCE</scope>
    <source>
        <strain evidence="18">NWC_2_2</strain>
    </source>
</reference>
<evidence type="ECO:0000256" key="8">
    <source>
        <dbReference type="ARBA" id="ARBA00022763"/>
    </source>
</evidence>
<keyword evidence="11" id="KW-0238">DNA-binding</keyword>
<dbReference type="GO" id="GO:0032259">
    <property type="term" value="P:methylation"/>
    <property type="evidence" value="ECO:0007669"/>
    <property type="project" value="UniProtKB-KW"/>
</dbReference>
<dbReference type="HAMAP" id="MF_00772">
    <property type="entry name" value="OGT"/>
    <property type="match status" value="1"/>
</dbReference>
<comment type="cofactor">
    <cofactor evidence="2">
        <name>Zn(2+)</name>
        <dbReference type="ChEBI" id="CHEBI:29105"/>
    </cofactor>
</comment>
<evidence type="ECO:0000256" key="3">
    <source>
        <dbReference type="ARBA" id="ARBA00008711"/>
    </source>
</evidence>
<evidence type="ECO:0000256" key="10">
    <source>
        <dbReference type="ARBA" id="ARBA00023015"/>
    </source>
</evidence>
<dbReference type="GO" id="GO:0006307">
    <property type="term" value="P:DNA alkylation repair"/>
    <property type="evidence" value="ECO:0007669"/>
    <property type="project" value="UniProtKB-UniRule"/>
</dbReference>
<keyword evidence="9" id="KW-0862">Zinc</keyword>
<organism evidence="18">
    <name type="scientific">Lactobacillus delbrueckii subsp. lactis</name>
    <dbReference type="NCBI Taxonomy" id="29397"/>
    <lineage>
        <taxon>Bacteria</taxon>
        <taxon>Bacillati</taxon>
        <taxon>Bacillota</taxon>
        <taxon>Bacilli</taxon>
        <taxon>Lactobacillales</taxon>
        <taxon>Lactobacillaceae</taxon>
        <taxon>Lactobacillus</taxon>
    </lineage>
</organism>
<evidence type="ECO:0000256" key="9">
    <source>
        <dbReference type="ARBA" id="ARBA00022833"/>
    </source>
</evidence>
<dbReference type="AlphaFoldDB" id="A0A3G6JGF7"/>
<dbReference type="InterPro" id="IPR036631">
    <property type="entry name" value="MGMT_N_sf"/>
</dbReference>
<proteinExistence type="inferred from homology"/>
<dbReference type="GO" id="GO:0005737">
    <property type="term" value="C:cytoplasm"/>
    <property type="evidence" value="ECO:0007669"/>
    <property type="project" value="UniProtKB-SubCell"/>
</dbReference>
<keyword evidence="12" id="KW-0010">Activator</keyword>
<dbReference type="SMART" id="SM00342">
    <property type="entry name" value="HTH_ARAC"/>
    <property type="match status" value="1"/>
</dbReference>
<dbReference type="PANTHER" id="PTHR10815:SF5">
    <property type="entry name" value="METHYLATED-DNA--PROTEIN-CYSTEINE METHYLTRANSFERASE"/>
    <property type="match status" value="1"/>
</dbReference>
<dbReference type="InterPro" id="IPR036388">
    <property type="entry name" value="WH-like_DNA-bd_sf"/>
</dbReference>
<dbReference type="Gene3D" id="1.10.10.60">
    <property type="entry name" value="Homeodomain-like"/>
    <property type="match status" value="1"/>
</dbReference>
<dbReference type="Pfam" id="PF01035">
    <property type="entry name" value="DNA_binding_1"/>
    <property type="match status" value="1"/>
</dbReference>
<evidence type="ECO:0000256" key="4">
    <source>
        <dbReference type="ARBA" id="ARBA00022490"/>
    </source>
</evidence>
<dbReference type="InterPro" id="IPR018062">
    <property type="entry name" value="HTH_AraC-typ_CS"/>
</dbReference>
<dbReference type="Pfam" id="PF02805">
    <property type="entry name" value="Ada_Zn_binding"/>
    <property type="match status" value="1"/>
</dbReference>
<dbReference type="CDD" id="cd06445">
    <property type="entry name" value="ATase"/>
    <property type="match status" value="1"/>
</dbReference>
<evidence type="ECO:0000256" key="1">
    <source>
        <dbReference type="ARBA" id="ARBA00001286"/>
    </source>
</evidence>
<dbReference type="InterPro" id="IPR035451">
    <property type="entry name" value="Ada-like_dom_sf"/>
</dbReference>
<dbReference type="GO" id="GO:0003700">
    <property type="term" value="F:DNA-binding transcription factor activity"/>
    <property type="evidence" value="ECO:0007669"/>
    <property type="project" value="InterPro"/>
</dbReference>
<comment type="function">
    <text evidence="16">Involved in the cellular defense against the biological effects of O6-methylguanine (O6-MeG) and O4-methylthymine (O4-MeT) in DNA. Repairs the methylated nucleobase in DNA by stoichiometrically transferring the methyl group to a cysteine residue in the enzyme. This is a suicide reaction: the enzyme is irreversibly inactivated.</text>
</comment>
<evidence type="ECO:0000256" key="6">
    <source>
        <dbReference type="ARBA" id="ARBA00022679"/>
    </source>
</evidence>
<dbReference type="FunFam" id="3.40.10.10:FF:000001">
    <property type="entry name" value="DNA-3-methyladenine glycosylase 2"/>
    <property type="match status" value="1"/>
</dbReference>
<dbReference type="Gene3D" id="1.10.10.10">
    <property type="entry name" value="Winged helix-like DNA-binding domain superfamily/Winged helix DNA-binding domain"/>
    <property type="match status" value="1"/>
</dbReference>
<sequence>MDDNEMWQAVQICDPAYDGKFFYAVQTTRIFCRPSCKSKCPRRNNVEYFKSSAEAEAAGYRPCKRCRPDLPQYDPDRDLAKASKAVFDQYFTERQELNQQLKELGVTRKQMSLVFKRYYDMKPAEYLIQVRIAAAKQALQAGASVFDAAANSGYTNYSSFYAHFRKLSGMPPAKYRQLFAQNISRAVMDTPIGLLRIVASQDAILCVEPANYLEKKAGQAIEQVPADRIIPNDPSGDLVKACMRELKEYFAGQRQRFDLPLSPEGTSFQQKVWQQLQQILYGETRSYQQLAEMTGDKNASRAIGLANNCNPILILIPCHRVIGADGSLTGYAAGLAAKKLLLDLEKCGTKK</sequence>
<feature type="active site" description="Nucleophile; methyl group acceptor" evidence="16">
    <location>
        <position position="318"/>
    </location>
</feature>
<dbReference type="GO" id="GO:0043565">
    <property type="term" value="F:sequence-specific DNA binding"/>
    <property type="evidence" value="ECO:0007669"/>
    <property type="project" value="InterPro"/>
</dbReference>
<evidence type="ECO:0000256" key="15">
    <source>
        <dbReference type="ARBA" id="ARBA00049348"/>
    </source>
</evidence>
<keyword evidence="7" id="KW-0479">Metal-binding</keyword>
<name>A0A3G6JGF7_LACDL</name>
<dbReference type="SUPFAM" id="SSF53155">
    <property type="entry name" value="Methylated DNA-protein cysteine methyltransferase domain"/>
    <property type="match status" value="1"/>
</dbReference>
<dbReference type="NCBIfam" id="TIGR00589">
    <property type="entry name" value="ogt"/>
    <property type="match status" value="1"/>
</dbReference>
<dbReference type="GO" id="GO:0003908">
    <property type="term" value="F:methylated-DNA-[protein]-cysteine S-methyltransferase activity"/>
    <property type="evidence" value="ECO:0007669"/>
    <property type="project" value="UniProtKB-UniRule"/>
</dbReference>
<dbReference type="InterPro" id="IPR014048">
    <property type="entry name" value="MethylDNA_cys_MeTrfase_DNA-bd"/>
</dbReference>
<protein>
    <recommendedName>
        <fullName evidence="16">Methylated-DNA--protein-cysteine methyltransferase</fullName>
        <ecNumber evidence="16">2.1.1.63</ecNumber>
    </recommendedName>
    <alternativeName>
        <fullName evidence="16">6-O-methylguanine-DNA methyltransferase</fullName>
        <shortName evidence="16">MGMT</shortName>
    </alternativeName>
    <alternativeName>
        <fullName evidence="16">O-6-methylguanine-DNA-alkyltransferase</fullName>
    </alternativeName>
</protein>
<dbReference type="InterPro" id="IPR001497">
    <property type="entry name" value="MethylDNA_cys_MeTrfase_AS"/>
</dbReference>
<keyword evidence="4 16" id="KW-0963">Cytoplasm</keyword>
<dbReference type="PROSITE" id="PS01124">
    <property type="entry name" value="HTH_ARAC_FAMILY_2"/>
    <property type="match status" value="1"/>
</dbReference>
<evidence type="ECO:0000256" key="11">
    <source>
        <dbReference type="ARBA" id="ARBA00023125"/>
    </source>
</evidence>
<dbReference type="InterPro" id="IPR023546">
    <property type="entry name" value="MGMT"/>
</dbReference>
<keyword evidence="5 16" id="KW-0489">Methyltransferase</keyword>
<dbReference type="Gene3D" id="3.30.160.70">
    <property type="entry name" value="Methylated DNA-protein cysteine methyltransferase domain"/>
    <property type="match status" value="1"/>
</dbReference>